<dbReference type="OrthoDB" id="9814896at2"/>
<evidence type="ECO:0000259" key="1">
    <source>
        <dbReference type="PROSITE" id="PS50056"/>
    </source>
</evidence>
<dbReference type="AlphaFoldDB" id="A0A1I6EAT1"/>
<proteinExistence type="predicted"/>
<reference evidence="2 3" key="1">
    <citation type="submission" date="2016-10" db="EMBL/GenBank/DDBJ databases">
        <authorList>
            <person name="de Groot N.N."/>
        </authorList>
    </citation>
    <scope>NUCLEOTIDE SEQUENCE [LARGE SCALE GENOMIC DNA]</scope>
    <source>
        <strain evidence="3">KMM 9023,NRIC 0796,JCM 17311,KCTC 23692</strain>
    </source>
</reference>
<gene>
    <name evidence="2" type="ORF">SAMN04515673_10938</name>
</gene>
<dbReference type="RefSeq" id="WP_092081478.1">
    <property type="nucleotide sequence ID" value="NZ_FOYI01000009.1"/>
</dbReference>
<dbReference type="InterPro" id="IPR029021">
    <property type="entry name" value="Prot-tyrosine_phosphatase-like"/>
</dbReference>
<dbReference type="InterPro" id="IPR000387">
    <property type="entry name" value="Tyr_Pase_dom"/>
</dbReference>
<dbReference type="SUPFAM" id="SSF52799">
    <property type="entry name" value="(Phosphotyrosine protein) phosphatases II"/>
    <property type="match status" value="1"/>
</dbReference>
<dbReference type="InterPro" id="IPR026893">
    <property type="entry name" value="Tyr/Ser_Pase_IphP-type"/>
</dbReference>
<dbReference type="Pfam" id="PF13350">
    <property type="entry name" value="Y_phosphatase3"/>
    <property type="match status" value="1"/>
</dbReference>
<dbReference type="PROSITE" id="PS50056">
    <property type="entry name" value="TYR_PHOSPHATASE_2"/>
    <property type="match status" value="1"/>
</dbReference>
<protein>
    <submittedName>
        <fullName evidence="2">Tyrosine phosphatase family protein</fullName>
    </submittedName>
</protein>
<dbReference type="GO" id="GO:0004721">
    <property type="term" value="F:phosphoprotein phosphatase activity"/>
    <property type="evidence" value="ECO:0007669"/>
    <property type="project" value="InterPro"/>
</dbReference>
<accession>A0A1I6EAT1</accession>
<evidence type="ECO:0000313" key="3">
    <source>
        <dbReference type="Proteomes" id="UP000199302"/>
    </source>
</evidence>
<dbReference type="Proteomes" id="UP000199302">
    <property type="component" value="Unassembled WGS sequence"/>
</dbReference>
<organism evidence="2 3">
    <name type="scientific">Poseidonocella sedimentorum</name>
    <dbReference type="NCBI Taxonomy" id="871652"/>
    <lineage>
        <taxon>Bacteria</taxon>
        <taxon>Pseudomonadati</taxon>
        <taxon>Pseudomonadota</taxon>
        <taxon>Alphaproteobacteria</taxon>
        <taxon>Rhodobacterales</taxon>
        <taxon>Roseobacteraceae</taxon>
        <taxon>Poseidonocella</taxon>
    </lineage>
</organism>
<keyword evidence="3" id="KW-1185">Reference proteome</keyword>
<dbReference type="Gene3D" id="3.90.190.10">
    <property type="entry name" value="Protein tyrosine phosphatase superfamily"/>
    <property type="match status" value="1"/>
</dbReference>
<dbReference type="EMBL" id="FOYI01000009">
    <property type="protein sequence ID" value="SFR14814.1"/>
    <property type="molecule type" value="Genomic_DNA"/>
</dbReference>
<dbReference type="STRING" id="871652.SAMN04515673_10938"/>
<name>A0A1I6EAT1_9RHOB</name>
<evidence type="ECO:0000313" key="2">
    <source>
        <dbReference type="EMBL" id="SFR14814.1"/>
    </source>
</evidence>
<feature type="domain" description="Tyrosine specific protein phosphatases" evidence="1">
    <location>
        <begin position="123"/>
        <end position="173"/>
    </location>
</feature>
<sequence length="231" mass="26863">MGLWAKFSAWERKQTKRLTNSFGKDISTAAGRRAARFHVHWIDHGILRYPWTNFDKIADGVYRSNQPGHARLQRMKDMGIRTILNLRGEDEFAHYLFEKESCDALGLDMIDISLHARKARRGERYLEVIEALRSAPRPMLIHCKSGADRAGFAAVLYKLAVEGAPISEARKQLGLRYLHIRWSKTGILDHILDLYEARNAQSPIAIEDWFRTEYRRKEAQRSFDALPIWKR</sequence>